<name>A0ACB9BDQ5_ARCLA</name>
<reference evidence="1 2" key="2">
    <citation type="journal article" date="2022" name="Mol. Ecol. Resour.">
        <title>The genomes of chicory, endive, great burdock and yacon provide insights into Asteraceae paleo-polyploidization history and plant inulin production.</title>
        <authorList>
            <person name="Fan W."/>
            <person name="Wang S."/>
            <person name="Wang H."/>
            <person name="Wang A."/>
            <person name="Jiang F."/>
            <person name="Liu H."/>
            <person name="Zhao H."/>
            <person name="Xu D."/>
            <person name="Zhang Y."/>
        </authorList>
    </citation>
    <scope>NUCLEOTIDE SEQUENCE [LARGE SCALE GENOMIC DNA]</scope>
    <source>
        <strain evidence="2">cv. Niubang</strain>
    </source>
</reference>
<gene>
    <name evidence="1" type="ORF">L6452_19709</name>
</gene>
<dbReference type="Proteomes" id="UP001055879">
    <property type="component" value="Linkage Group LG06"/>
</dbReference>
<reference evidence="2" key="1">
    <citation type="journal article" date="2022" name="Mol. Ecol. Resour.">
        <title>The genomes of chicory, endive, great burdock and yacon provide insights into Asteraceae palaeo-polyploidization history and plant inulin production.</title>
        <authorList>
            <person name="Fan W."/>
            <person name="Wang S."/>
            <person name="Wang H."/>
            <person name="Wang A."/>
            <person name="Jiang F."/>
            <person name="Liu H."/>
            <person name="Zhao H."/>
            <person name="Xu D."/>
            <person name="Zhang Y."/>
        </authorList>
    </citation>
    <scope>NUCLEOTIDE SEQUENCE [LARGE SCALE GENOMIC DNA]</scope>
    <source>
        <strain evidence="2">cv. Niubang</strain>
    </source>
</reference>
<sequence length="133" mass="14290">MDNKWHQIHRSCGSITRVPESNTTSLFGRWLGGLTTPPRTMVSAVNETEVVTTPPPQATVLSNQPENLGPKKTKTSQRKLFATAVDSDSGGKRKDNHHGCSHDTLGLTTRNKQQLVLAGDMVGGKKKLAAGSS</sequence>
<protein>
    <submittedName>
        <fullName evidence="1">Uncharacterized protein</fullName>
    </submittedName>
</protein>
<organism evidence="1 2">
    <name type="scientific">Arctium lappa</name>
    <name type="common">Greater burdock</name>
    <name type="synonym">Lappa major</name>
    <dbReference type="NCBI Taxonomy" id="4217"/>
    <lineage>
        <taxon>Eukaryota</taxon>
        <taxon>Viridiplantae</taxon>
        <taxon>Streptophyta</taxon>
        <taxon>Embryophyta</taxon>
        <taxon>Tracheophyta</taxon>
        <taxon>Spermatophyta</taxon>
        <taxon>Magnoliopsida</taxon>
        <taxon>eudicotyledons</taxon>
        <taxon>Gunneridae</taxon>
        <taxon>Pentapetalae</taxon>
        <taxon>asterids</taxon>
        <taxon>campanulids</taxon>
        <taxon>Asterales</taxon>
        <taxon>Asteraceae</taxon>
        <taxon>Carduoideae</taxon>
        <taxon>Cardueae</taxon>
        <taxon>Arctiinae</taxon>
        <taxon>Arctium</taxon>
    </lineage>
</organism>
<keyword evidence="2" id="KW-1185">Reference proteome</keyword>
<accession>A0ACB9BDQ5</accession>
<comment type="caution">
    <text evidence="1">The sequence shown here is derived from an EMBL/GenBank/DDBJ whole genome shotgun (WGS) entry which is preliminary data.</text>
</comment>
<evidence type="ECO:0000313" key="2">
    <source>
        <dbReference type="Proteomes" id="UP001055879"/>
    </source>
</evidence>
<evidence type="ECO:0000313" key="1">
    <source>
        <dbReference type="EMBL" id="KAI3718825.1"/>
    </source>
</evidence>
<proteinExistence type="predicted"/>
<dbReference type="EMBL" id="CM042052">
    <property type="protein sequence ID" value="KAI3718825.1"/>
    <property type="molecule type" value="Genomic_DNA"/>
</dbReference>